<dbReference type="GO" id="GO:0004842">
    <property type="term" value="F:ubiquitin-protein transferase activity"/>
    <property type="evidence" value="ECO:0007669"/>
    <property type="project" value="TreeGrafter"/>
</dbReference>
<dbReference type="GO" id="GO:0045944">
    <property type="term" value="P:positive regulation of transcription by RNA polymerase II"/>
    <property type="evidence" value="ECO:0007669"/>
    <property type="project" value="TreeGrafter"/>
</dbReference>
<proteinExistence type="predicted"/>
<dbReference type="AlphaFoldDB" id="A0A6V7NFX8"/>
<keyword evidence="3" id="KW-0677">Repeat</keyword>
<evidence type="ECO:0000256" key="7">
    <source>
        <dbReference type="ARBA" id="ARBA00023204"/>
    </source>
</evidence>
<dbReference type="Gene3D" id="3.40.50.10190">
    <property type="entry name" value="BRCT domain"/>
    <property type="match status" value="2"/>
</dbReference>
<evidence type="ECO:0000256" key="6">
    <source>
        <dbReference type="ARBA" id="ARBA00022833"/>
    </source>
</evidence>
<evidence type="ECO:0000259" key="9">
    <source>
        <dbReference type="PROSITE" id="PS51805"/>
    </source>
</evidence>
<dbReference type="PANTHER" id="PTHR13763:SF9">
    <property type="entry name" value="BRCA1-ASSOCIATED RING DOMAIN PROTEIN 1"/>
    <property type="match status" value="1"/>
</dbReference>
<keyword evidence="6" id="KW-0862">Zinc</keyword>
<evidence type="ECO:0000256" key="8">
    <source>
        <dbReference type="ARBA" id="ARBA00023242"/>
    </source>
</evidence>
<dbReference type="InterPro" id="IPR031099">
    <property type="entry name" value="BRCA1-associated"/>
</dbReference>
<dbReference type="EMBL" id="LR862129">
    <property type="protein sequence ID" value="CAD1817427.1"/>
    <property type="molecule type" value="Genomic_DNA"/>
</dbReference>
<evidence type="ECO:0000256" key="3">
    <source>
        <dbReference type="ARBA" id="ARBA00022737"/>
    </source>
</evidence>
<evidence type="ECO:0000256" key="1">
    <source>
        <dbReference type="ARBA" id="ARBA00004123"/>
    </source>
</evidence>
<name>A0A6V7NFX8_ANACO</name>
<dbReference type="InterPro" id="IPR034732">
    <property type="entry name" value="EPHD"/>
</dbReference>
<sequence>MEQSAKCPACNCTFLDKDVRHSVHMGAMVNIFRDMDSSIADICQERRSHNSEPTRQRDSSATIPGKQFIISEVEFEKIETHTTRETTLPSCKDLSTSESQLSDRQNMFYLIFVFLTFWFNQASGPMLCYVNGELVAAEEANHSNVMHVHQKCFDWYCSLQMVPQIYFSGDTVINFEVELARASQIKCSKCGLNGAALGCYYKSCRKSFHVPCAIDIPDCRWDCLQSLLKLSFQDLLSKFAILTGATMVKNWRQNVTHVITSTTAESHAEDHTRSSWLYCMGNGCGFSGVEACMESGHPVSEEPFEVAFDLHGSFDGPKKGRIRAMEKAPKLFAGLSFCLSDYIVPLYKVCLEDLGVAAGGKILGVINLLASGSTANGSSPELYFVYNEDPPNECSTGNLIKVKEERVKEAADLTKITGAQVIGHIKFLNAIASLDARFLTEERCQASDILVVDIEDD</sequence>
<dbReference type="PROSITE" id="PS51805">
    <property type="entry name" value="EPHD"/>
    <property type="match status" value="1"/>
</dbReference>
<keyword evidence="8" id="KW-0539">Nucleus</keyword>
<accession>A0A6V7NFX8</accession>
<keyword evidence="4" id="KW-0227">DNA damage</keyword>
<feature type="domain" description="PHD-type" evidence="9">
    <location>
        <begin position="88"/>
        <end position="244"/>
    </location>
</feature>
<dbReference type="GO" id="GO:0000724">
    <property type="term" value="P:double-strand break repair via homologous recombination"/>
    <property type="evidence" value="ECO:0007669"/>
    <property type="project" value="TreeGrafter"/>
</dbReference>
<dbReference type="InterPro" id="IPR013083">
    <property type="entry name" value="Znf_RING/FYVE/PHD"/>
</dbReference>
<organism evidence="10">
    <name type="scientific">Ananas comosus var. bracteatus</name>
    <name type="common">red pineapple</name>
    <dbReference type="NCBI Taxonomy" id="296719"/>
    <lineage>
        <taxon>Eukaryota</taxon>
        <taxon>Viridiplantae</taxon>
        <taxon>Streptophyta</taxon>
        <taxon>Embryophyta</taxon>
        <taxon>Tracheophyta</taxon>
        <taxon>Spermatophyta</taxon>
        <taxon>Magnoliopsida</taxon>
        <taxon>Liliopsida</taxon>
        <taxon>Poales</taxon>
        <taxon>Bromeliaceae</taxon>
        <taxon>Bromelioideae</taxon>
        <taxon>Ananas</taxon>
    </lineage>
</organism>
<evidence type="ECO:0000256" key="5">
    <source>
        <dbReference type="ARBA" id="ARBA00022771"/>
    </source>
</evidence>
<comment type="subcellular location">
    <subcellularLocation>
        <location evidence="1">Nucleus</location>
    </subcellularLocation>
</comment>
<dbReference type="Gene3D" id="3.30.40.10">
    <property type="entry name" value="Zinc/RING finger domain, C3HC4 (zinc finger)"/>
    <property type="match status" value="1"/>
</dbReference>
<evidence type="ECO:0000313" key="10">
    <source>
        <dbReference type="EMBL" id="CAD1817427.1"/>
    </source>
</evidence>
<keyword evidence="5" id="KW-0863">Zinc-finger</keyword>
<dbReference type="Pfam" id="PF13771">
    <property type="entry name" value="zf-HC5HC2H"/>
    <property type="match status" value="1"/>
</dbReference>
<dbReference type="PANTHER" id="PTHR13763">
    <property type="entry name" value="BREAST CANCER TYPE 1 SUSCEPTIBILITY PROTEIN BRCA1"/>
    <property type="match status" value="1"/>
</dbReference>
<keyword evidence="2" id="KW-0479">Metal-binding</keyword>
<evidence type="ECO:0000256" key="2">
    <source>
        <dbReference type="ARBA" id="ARBA00022723"/>
    </source>
</evidence>
<evidence type="ECO:0000256" key="4">
    <source>
        <dbReference type="ARBA" id="ARBA00022763"/>
    </source>
</evidence>
<reference evidence="10" key="1">
    <citation type="submission" date="2020-07" db="EMBL/GenBank/DDBJ databases">
        <authorList>
            <person name="Lin J."/>
        </authorList>
    </citation>
    <scope>NUCLEOTIDE SEQUENCE</scope>
</reference>
<gene>
    <name evidence="10" type="ORF">CB5_LOCUS638</name>
</gene>
<dbReference type="GO" id="GO:0008270">
    <property type="term" value="F:zinc ion binding"/>
    <property type="evidence" value="ECO:0007669"/>
    <property type="project" value="UniProtKB-KW"/>
</dbReference>
<keyword evidence="7" id="KW-0234">DNA repair</keyword>
<dbReference type="SUPFAM" id="SSF52113">
    <property type="entry name" value="BRCT domain"/>
    <property type="match status" value="1"/>
</dbReference>
<protein>
    <recommendedName>
        <fullName evidence="9">PHD-type domain-containing protein</fullName>
    </recommendedName>
</protein>
<dbReference type="GO" id="GO:0005634">
    <property type="term" value="C:nucleus"/>
    <property type="evidence" value="ECO:0007669"/>
    <property type="project" value="UniProtKB-SubCell"/>
</dbReference>
<dbReference type="InterPro" id="IPR036420">
    <property type="entry name" value="BRCT_dom_sf"/>
</dbReference>